<dbReference type="Proteomes" id="UP000295722">
    <property type="component" value="Unassembled WGS sequence"/>
</dbReference>
<feature type="domain" description="HTH lysR-type" evidence="5">
    <location>
        <begin position="1"/>
        <end position="58"/>
    </location>
</feature>
<dbReference type="OrthoDB" id="8673707at2"/>
<comment type="similarity">
    <text evidence="1">Belongs to the LysR transcriptional regulatory family.</text>
</comment>
<dbReference type="Gene3D" id="1.10.10.10">
    <property type="entry name" value="Winged helix-like DNA-binding domain superfamily/Winged helix DNA-binding domain"/>
    <property type="match status" value="1"/>
</dbReference>
<dbReference type="PRINTS" id="PR00039">
    <property type="entry name" value="HTHLYSR"/>
</dbReference>
<dbReference type="GO" id="GO:0005829">
    <property type="term" value="C:cytosol"/>
    <property type="evidence" value="ECO:0007669"/>
    <property type="project" value="TreeGrafter"/>
</dbReference>
<dbReference type="Gene3D" id="3.40.190.10">
    <property type="entry name" value="Periplasmic binding protein-like II"/>
    <property type="match status" value="2"/>
</dbReference>
<comment type="caution">
    <text evidence="6">The sequence shown here is derived from an EMBL/GenBank/DDBJ whole genome shotgun (WGS) entry which is preliminary data.</text>
</comment>
<evidence type="ECO:0000256" key="2">
    <source>
        <dbReference type="ARBA" id="ARBA00023015"/>
    </source>
</evidence>
<organism evidence="6 7">
    <name type="scientific">Paraburkholderia silviterrae</name>
    <dbReference type="NCBI Taxonomy" id="2528715"/>
    <lineage>
        <taxon>Bacteria</taxon>
        <taxon>Pseudomonadati</taxon>
        <taxon>Pseudomonadota</taxon>
        <taxon>Betaproteobacteria</taxon>
        <taxon>Burkholderiales</taxon>
        <taxon>Burkholderiaceae</taxon>
        <taxon>Paraburkholderia</taxon>
    </lineage>
</organism>
<keyword evidence="7" id="KW-1185">Reference proteome</keyword>
<dbReference type="PROSITE" id="PS50931">
    <property type="entry name" value="HTH_LYSR"/>
    <property type="match status" value="1"/>
</dbReference>
<dbReference type="InterPro" id="IPR000847">
    <property type="entry name" value="LysR_HTH_N"/>
</dbReference>
<dbReference type="GO" id="GO:0003677">
    <property type="term" value="F:DNA binding"/>
    <property type="evidence" value="ECO:0007669"/>
    <property type="project" value="UniProtKB-KW"/>
</dbReference>
<keyword evidence="2" id="KW-0805">Transcription regulation</keyword>
<dbReference type="InterPro" id="IPR036390">
    <property type="entry name" value="WH_DNA-bd_sf"/>
</dbReference>
<evidence type="ECO:0000256" key="4">
    <source>
        <dbReference type="ARBA" id="ARBA00023163"/>
    </source>
</evidence>
<evidence type="ECO:0000256" key="1">
    <source>
        <dbReference type="ARBA" id="ARBA00009437"/>
    </source>
</evidence>
<protein>
    <submittedName>
        <fullName evidence="6">LysR family transcriptional regulator</fullName>
    </submittedName>
</protein>
<dbReference type="FunFam" id="1.10.10.10:FF:000001">
    <property type="entry name" value="LysR family transcriptional regulator"/>
    <property type="match status" value="1"/>
</dbReference>
<dbReference type="InterPro" id="IPR005119">
    <property type="entry name" value="LysR_subst-bd"/>
</dbReference>
<dbReference type="EMBL" id="SMRP01000015">
    <property type="protein sequence ID" value="TDG20523.1"/>
    <property type="molecule type" value="Genomic_DNA"/>
</dbReference>
<keyword evidence="3" id="KW-0238">DNA-binding</keyword>
<evidence type="ECO:0000259" key="5">
    <source>
        <dbReference type="PROSITE" id="PS50931"/>
    </source>
</evidence>
<keyword evidence="4" id="KW-0804">Transcription</keyword>
<dbReference type="RefSeq" id="WP_133197599.1">
    <property type="nucleotide sequence ID" value="NZ_JBHUCW010000005.1"/>
</dbReference>
<dbReference type="PANTHER" id="PTHR30419:SF30">
    <property type="entry name" value="LYSR FAMILY TRANSCRIPTIONAL REGULATOR"/>
    <property type="match status" value="1"/>
</dbReference>
<dbReference type="Pfam" id="PF03466">
    <property type="entry name" value="LysR_substrate"/>
    <property type="match status" value="1"/>
</dbReference>
<name>A0A4V2ZYH2_9BURK</name>
<dbReference type="InterPro" id="IPR036388">
    <property type="entry name" value="WH-like_DNA-bd_sf"/>
</dbReference>
<evidence type="ECO:0000256" key="3">
    <source>
        <dbReference type="ARBA" id="ARBA00023125"/>
    </source>
</evidence>
<sequence length="297" mass="32206">MNLKRLEHLLAVAEAGSLAAAARRVHLSQPALTRSIQALEEEAGFPLCERGARGVTLNAAGQLVAERARRILFETHRLSRDLVLMQQHEMGSVQFGLGSLPAACMLAEVLCSLNRDWPHLRVEAEVNDGRFLLDKLRAEQLDFVVVEQRYVPLMAELKVQRLPVAPAGWFVRPGHPLLAEPITVERLRQAALASVSAPEIARARIREALGCLPGETPNFQTVSNDFHALARLTASSDLVLLAPVQALAAAIESGGLVQLEVPELFKLSTQFAIVNLTQHTPSPSALRAMAAVEAANA</sequence>
<dbReference type="GO" id="GO:0003700">
    <property type="term" value="F:DNA-binding transcription factor activity"/>
    <property type="evidence" value="ECO:0007669"/>
    <property type="project" value="InterPro"/>
</dbReference>
<proteinExistence type="inferred from homology"/>
<dbReference type="SUPFAM" id="SSF46785">
    <property type="entry name" value="Winged helix' DNA-binding domain"/>
    <property type="match status" value="1"/>
</dbReference>
<accession>A0A4V2ZYH2</accession>
<dbReference type="SUPFAM" id="SSF53850">
    <property type="entry name" value="Periplasmic binding protein-like II"/>
    <property type="match status" value="1"/>
</dbReference>
<dbReference type="AlphaFoldDB" id="A0A4V2ZYH2"/>
<dbReference type="PANTHER" id="PTHR30419">
    <property type="entry name" value="HTH-TYPE TRANSCRIPTIONAL REGULATOR YBHD"/>
    <property type="match status" value="1"/>
</dbReference>
<evidence type="ECO:0000313" key="7">
    <source>
        <dbReference type="Proteomes" id="UP000295722"/>
    </source>
</evidence>
<dbReference type="InterPro" id="IPR050950">
    <property type="entry name" value="HTH-type_LysR_regulators"/>
</dbReference>
<reference evidence="6 7" key="1">
    <citation type="submission" date="2019-03" db="EMBL/GenBank/DDBJ databases">
        <title>Paraburkholderia sp. 4M-K11, isolated from subtropical forest soil.</title>
        <authorList>
            <person name="Gao Z.-H."/>
            <person name="Qiu L.-H."/>
        </authorList>
    </citation>
    <scope>NUCLEOTIDE SEQUENCE [LARGE SCALE GENOMIC DNA]</scope>
    <source>
        <strain evidence="6 7">4M-K11</strain>
    </source>
</reference>
<dbReference type="Pfam" id="PF00126">
    <property type="entry name" value="HTH_1"/>
    <property type="match status" value="1"/>
</dbReference>
<gene>
    <name evidence="6" type="ORF">EYW47_25420</name>
</gene>
<evidence type="ECO:0000313" key="6">
    <source>
        <dbReference type="EMBL" id="TDG20523.1"/>
    </source>
</evidence>